<comment type="cofactor">
    <cofactor evidence="1">
        <name>Mn(2+)</name>
        <dbReference type="ChEBI" id="CHEBI:29035"/>
    </cofactor>
</comment>
<keyword evidence="1" id="KW-0479">Metal-binding</keyword>
<evidence type="ECO:0000313" key="5">
    <source>
        <dbReference type="EMBL" id="OPB42889.1"/>
    </source>
</evidence>
<dbReference type="PANTHER" id="PTHR30108:SF17">
    <property type="entry name" value="FERULIC ACID DECARBOXYLASE 1"/>
    <property type="match status" value="1"/>
</dbReference>
<keyword evidence="1" id="KW-0963">Cytoplasm</keyword>
<accession>A0A1T3CP83</accession>
<feature type="binding site" evidence="1">
    <location>
        <position position="197"/>
    </location>
    <ligand>
        <name>Mn(2+)</name>
        <dbReference type="ChEBI" id="CHEBI:29035"/>
    </ligand>
</feature>
<feature type="domain" description="3-octaprenyl-4-hydroxybenzoate carboxy-lyase-like Rift-related" evidence="2">
    <location>
        <begin position="124"/>
        <end position="323"/>
    </location>
</feature>
<dbReference type="GO" id="GO:0046281">
    <property type="term" value="P:cinnamic acid catabolic process"/>
    <property type="evidence" value="ECO:0007669"/>
    <property type="project" value="UniProtKB-UniRule"/>
</dbReference>
<keyword evidence="1" id="KW-0210">Decarboxylase</keyword>
<dbReference type="NCBIfam" id="TIGR00148">
    <property type="entry name" value="UbiD family decarboxylase"/>
    <property type="match status" value="1"/>
</dbReference>
<dbReference type="GO" id="GO:0046872">
    <property type="term" value="F:metal ion binding"/>
    <property type="evidence" value="ECO:0007669"/>
    <property type="project" value="UniProtKB-KW"/>
</dbReference>
<comment type="subunit">
    <text evidence="1">Homodimer. May form higher order oligomers.</text>
</comment>
<feature type="binding site" evidence="1">
    <location>
        <begin position="174"/>
        <end position="179"/>
    </location>
    <ligand>
        <name>prenylated FMN</name>
        <dbReference type="ChEBI" id="CHEBI:87746"/>
    </ligand>
</feature>
<dbReference type="InterPro" id="IPR032903">
    <property type="entry name" value="FDC-like"/>
</dbReference>
<proteinExistence type="inferred from homology"/>
<dbReference type="Proteomes" id="UP000191004">
    <property type="component" value="Unassembled WGS sequence"/>
</dbReference>
<feature type="domain" description="3-octaprenyl-4-hydroxybenzoate carboxy-lyase-like N-terminal" evidence="3">
    <location>
        <begin position="21"/>
        <end position="108"/>
    </location>
</feature>
<comment type="similarity">
    <text evidence="1">Belongs to the UbiD family. UbiD-like/FDC subfamily.</text>
</comment>
<dbReference type="Gene3D" id="3.40.1670.10">
    <property type="entry name" value="UbiD C-terminal domain-like"/>
    <property type="match status" value="1"/>
</dbReference>
<dbReference type="PANTHER" id="PTHR30108">
    <property type="entry name" value="3-OCTAPRENYL-4-HYDROXYBENZOATE CARBOXY-LYASE-RELATED"/>
    <property type="match status" value="1"/>
</dbReference>
<dbReference type="SUPFAM" id="SSF50475">
    <property type="entry name" value="FMN-binding split barrel"/>
    <property type="match status" value="1"/>
</dbReference>
<dbReference type="GO" id="GO:0005737">
    <property type="term" value="C:cytoplasm"/>
    <property type="evidence" value="ECO:0007669"/>
    <property type="project" value="UniProtKB-SubCell"/>
</dbReference>
<protein>
    <recommendedName>
        <fullName evidence="1">Ferulic acid decarboxylase 1</fullName>
        <ecNumber evidence="1">4.1.1.102</ecNumber>
    </recommendedName>
    <alternativeName>
        <fullName evidence="1">Phenacrylate decarboxylase</fullName>
    </alternativeName>
</protein>
<evidence type="ECO:0000259" key="4">
    <source>
        <dbReference type="Pfam" id="PF20696"/>
    </source>
</evidence>
<comment type="catalytic activity">
    <reaction evidence="1">
        <text>(E)-cinnamate + H(+) = styrene + CO2</text>
        <dbReference type="Rhea" id="RHEA:46920"/>
        <dbReference type="ChEBI" id="CHEBI:15378"/>
        <dbReference type="ChEBI" id="CHEBI:15669"/>
        <dbReference type="ChEBI" id="CHEBI:16526"/>
        <dbReference type="ChEBI" id="CHEBI:27452"/>
        <dbReference type="EC" id="4.1.1.102"/>
    </reaction>
</comment>
<dbReference type="HAMAP" id="MF_01983">
    <property type="entry name" value="UbiD_FDC"/>
    <property type="match status" value="1"/>
</dbReference>
<feature type="binding site" evidence="1">
    <location>
        <position position="238"/>
    </location>
    <ligand>
        <name>Mn(2+)</name>
        <dbReference type="ChEBI" id="CHEBI:29035"/>
    </ligand>
</feature>
<dbReference type="Pfam" id="PF20695">
    <property type="entry name" value="UbiD_N"/>
    <property type="match status" value="1"/>
</dbReference>
<dbReference type="SUPFAM" id="SSF143968">
    <property type="entry name" value="UbiD C-terminal domain-like"/>
    <property type="match status" value="1"/>
</dbReference>
<dbReference type="InterPro" id="IPR002830">
    <property type="entry name" value="UbiD"/>
</dbReference>
<dbReference type="InterPro" id="IPR049383">
    <property type="entry name" value="UbiD-like_N"/>
</dbReference>
<feature type="domain" description="3-octaprenyl-4-hydroxybenzoate carboxy-lyase-like C-terminal" evidence="4">
    <location>
        <begin position="330"/>
        <end position="465"/>
    </location>
</feature>
<dbReference type="EMBL" id="LVVK01000011">
    <property type="protein sequence ID" value="OPB42889.1"/>
    <property type="molecule type" value="Genomic_DNA"/>
</dbReference>
<dbReference type="AlphaFoldDB" id="A0A1T3CP83"/>
<dbReference type="EC" id="4.1.1.102" evidence="1"/>
<comment type="function">
    <text evidence="1">Catalyzes the reversible decarboxylation of aromatic carboxylic acids like ferulic acid, p-coumaric acid or cinnamic acid, producing the corresponding vinyl derivatives 4-vinylphenol, 4-vinylguaiacol, and styrene, respectively, which play the role of aroma metabolites.</text>
</comment>
<sequence>MAATRDRDPEPAHLSFRTFVDTLREEGDVVEINDPVDPNLEAAAITRLVCETNDKAPLFNNVIGAKDGLFRILGAPGALRTPKSQAYARIAHHVALPPSSGAGAIIEKLLDATTSAPVDPITVQSGPVKENCIEGDAIDLTKIPAPMVHQTDGGKYIGTYGMHVLKSPDGKWVNWSVNRAMVVGKRTMTGACYPPQHNWQIVNKWREIGQDAPWAFVLGAPPAAVMVSAMPIPDNVTEAEFIGTLSGEPIKLVKCDTNDLLVPANAEIVFEGTISISEQVPEGPYSEMHGVNFPGESHMMPVYTVNKITYRNNPILPMSATGRLTDETQSLGGLVTAASVMQLCRDADLPILDVSSPLVSQCTWVAIKVDGKRLRSMKTTPRELAKRFGDVVFNTKAGVPFHRLLLVGEDIDVHSDADIMWAFSTRCRPGIDEHPFEDVRGFALIPYMSHGNGNPIKGGKLVCDCLFPVEYTEGRNWVNTSFKQGYPQDIQDKVLAKWEQRGFCSLDGI</sequence>
<feature type="binding site" evidence="1">
    <location>
        <begin position="196"/>
        <end position="197"/>
    </location>
    <ligand>
        <name>prenylated FMN</name>
        <dbReference type="ChEBI" id="CHEBI:87746"/>
    </ligand>
</feature>
<comment type="caution">
    <text evidence="5">The sequence shown here is derived from an EMBL/GenBank/DDBJ whole genome shotgun (WGS) entry which is preliminary data.</text>
</comment>
<evidence type="ECO:0000259" key="2">
    <source>
        <dbReference type="Pfam" id="PF01977"/>
    </source>
</evidence>
<dbReference type="Pfam" id="PF01977">
    <property type="entry name" value="UbiD"/>
    <property type="match status" value="1"/>
</dbReference>
<dbReference type="InterPro" id="IPR049381">
    <property type="entry name" value="UbiD-like_C"/>
</dbReference>
<dbReference type="Gene3D" id="1.20.5.4570">
    <property type="match status" value="1"/>
</dbReference>
<dbReference type="GO" id="GO:0033494">
    <property type="term" value="P:ferulate metabolic process"/>
    <property type="evidence" value="ECO:0007669"/>
    <property type="project" value="UniProtKB-UniRule"/>
</dbReference>
<feature type="binding site" evidence="1">
    <location>
        <position position="174"/>
    </location>
    <ligand>
        <name>Mn(2+)</name>
        <dbReference type="ChEBI" id="CHEBI:29035"/>
    </ligand>
</feature>
<dbReference type="Pfam" id="PF20696">
    <property type="entry name" value="UbiD_C"/>
    <property type="match status" value="1"/>
</dbReference>
<evidence type="ECO:0000259" key="3">
    <source>
        <dbReference type="Pfam" id="PF20695"/>
    </source>
</evidence>
<feature type="active site" description="Proton donor" evidence="1">
    <location>
        <position position="287"/>
    </location>
</feature>
<reference evidence="5 6" key="1">
    <citation type="submission" date="2016-04" db="EMBL/GenBank/DDBJ databases">
        <title>Multiple horizontal gene transfer events from other fungi enriched the ability of the initially mycotrophic fungus Trichoderma (Ascomycota) to feed on dead plant biomass.</title>
        <authorList>
            <person name="Atanasova L."/>
            <person name="Chenthamara K."/>
            <person name="Zhang J."/>
            <person name="Grujic M."/>
            <person name="Henrissat B."/>
            <person name="Kuo A."/>
            <person name="Aertz A."/>
            <person name="Salamov A."/>
            <person name="Lipzen A."/>
            <person name="Labutti K."/>
            <person name="Barry K."/>
            <person name="Miao Y."/>
            <person name="Rahimi M.J."/>
            <person name="Shen Q."/>
            <person name="Grigoriev I.V."/>
            <person name="Kubicek C.P."/>
            <person name="Druzhinina I.S."/>
        </authorList>
    </citation>
    <scope>NUCLEOTIDE SEQUENCE [LARGE SCALE GENOMIC DNA]</scope>
    <source>
        <strain evidence="5 6">NJAU 4742</strain>
    </source>
</reference>
<comment type="cofactor">
    <cofactor evidence="1">
        <name>prenylated FMN</name>
        <dbReference type="ChEBI" id="CHEBI:87746"/>
    </cofactor>
    <text evidence="1">Binds 1 prenylated FMN per subunit.</text>
</comment>
<keyword evidence="1" id="KW-0456">Lyase</keyword>
<feature type="binding site" evidence="1">
    <location>
        <position position="396"/>
    </location>
    <ligand>
        <name>prenylated FMN</name>
        <dbReference type="ChEBI" id="CHEBI:87746"/>
    </ligand>
</feature>
<keyword evidence="1" id="KW-0464">Manganese</keyword>
<evidence type="ECO:0000313" key="6">
    <source>
        <dbReference type="Proteomes" id="UP000191004"/>
    </source>
</evidence>
<dbReference type="OrthoDB" id="4878259at2759"/>
<name>A0A1T3CP83_9HYPO</name>
<feature type="binding site" evidence="1">
    <location>
        <position position="238"/>
    </location>
    <ligand>
        <name>prenylated FMN</name>
        <dbReference type="ChEBI" id="CHEBI:87746"/>
    </ligand>
</feature>
<evidence type="ECO:0000256" key="1">
    <source>
        <dbReference type="HAMAP-Rule" id="MF_03196"/>
    </source>
</evidence>
<keyword evidence="6" id="KW-1185">Reference proteome</keyword>
<gene>
    <name evidence="1" type="primary">FDC1</name>
    <name evidence="5" type="ORF">A0O28_0085250</name>
</gene>
<comment type="catalytic activity">
    <reaction evidence="1">
        <text>(E)-4-coumarate + H(+) = 4-vinylphenol + CO2</text>
        <dbReference type="Rhea" id="RHEA:33227"/>
        <dbReference type="ChEBI" id="CHEBI:1883"/>
        <dbReference type="ChEBI" id="CHEBI:12876"/>
        <dbReference type="ChEBI" id="CHEBI:15378"/>
        <dbReference type="ChEBI" id="CHEBI:16526"/>
        <dbReference type="EC" id="4.1.1.102"/>
    </reaction>
</comment>
<comment type="subcellular location">
    <subcellularLocation>
        <location evidence="1">Cytoplasm</location>
    </subcellularLocation>
</comment>
<organism evidence="5 6">
    <name type="scientific">Trichoderma guizhouense</name>
    <dbReference type="NCBI Taxonomy" id="1491466"/>
    <lineage>
        <taxon>Eukaryota</taxon>
        <taxon>Fungi</taxon>
        <taxon>Dikarya</taxon>
        <taxon>Ascomycota</taxon>
        <taxon>Pezizomycotina</taxon>
        <taxon>Sordariomycetes</taxon>
        <taxon>Hypocreomycetidae</taxon>
        <taxon>Hypocreales</taxon>
        <taxon>Hypocreaceae</taxon>
        <taxon>Trichoderma</taxon>
    </lineage>
</organism>
<dbReference type="GO" id="GO:0016831">
    <property type="term" value="F:carboxy-lyase activity"/>
    <property type="evidence" value="ECO:0007669"/>
    <property type="project" value="UniProtKB-UniRule"/>
</dbReference>
<dbReference type="InterPro" id="IPR048304">
    <property type="entry name" value="UbiD_Rift_dom"/>
</dbReference>
<comment type="catalytic activity">
    <reaction evidence="1">
        <text>(E)-ferulate + H(+) = 2-methoxy-4-vinylphenol + CO2</text>
        <dbReference type="Rhea" id="RHEA:33807"/>
        <dbReference type="ChEBI" id="CHEBI:15378"/>
        <dbReference type="ChEBI" id="CHEBI:16526"/>
        <dbReference type="ChEBI" id="CHEBI:29749"/>
        <dbReference type="ChEBI" id="CHEBI:42438"/>
        <dbReference type="EC" id="4.1.1.102"/>
    </reaction>
</comment>